<dbReference type="InterPro" id="IPR011990">
    <property type="entry name" value="TPR-like_helical_dom_sf"/>
</dbReference>
<dbReference type="SUPFAM" id="SSF48452">
    <property type="entry name" value="TPR-like"/>
    <property type="match status" value="1"/>
</dbReference>
<sequence>MGEMTAGGGLLERAGHLEALHRAHATVRDGHGGVLVLLGGEAGGGKTALVRRFRAECRSSRPVLWGGCDPLFTPRPLGPFLEIAQDDHGTIGQLIDRGAKPYDLATGIIRDARENPGLVCVLEDLHWADEATLDVLSLLGRRIGTVPALLIATYRSDEVGRGHPLSRLLGELQGEAIHRMGVEPLSAEAVGALAASHGRDGAALHRATCGNPFFVTEVLARDDGDVPLTVRDAVLARAARLSPEAAVVLDAVSVTPPYAELRLLDVTGGLDEALRSGMLESVPGGVAFRHELARITVEESLAPHRRRELHRGVLRALLAEPEKADPSRLVHHAEAAGDTAVVLAWAPRAAEQAAASGAHREAAAQYARALRFATGLDPAARADLLERRSYECYLTEQTQESIEALQAAIRERRQVGDRIGEGTALSHLSRRLWCGGYTEGTIEAGREALRLLDTPGAGAELAVAYTNQSAVALNIEEYADTMAMGTRAVRLGERHDLPEVVVHSLNNMGTMQLLAGEPEGIGKLERSLALAEREGLEEHVGRAYIHAGWAMTRVRSYHLSSWLDRGVIACADLGLEAWKHYVLAYRARYHLDLGRWEQAVADAEEVLRDAKPVPLLRTLALSVLGLVRARRGDGDPWPALDEALALTVGRVELQYLAPVVTARAEAAWLAGAPVAGEIAATWELASRRGAVWVLGELAWLRRLAGDPSLPETGIKLLEPYACQLAGDVTGAAERWHKRDCGYDAALALAGGPDEASLRAALDGFQRLGARPAAAIVTRRLRSRGVRDIPRGPQRWTRGNPAELTRREVEVLGLVQQGLSNVEIAERLFLSTKTVHHHVSAILRKLGVARRGQAAAEAARRGLTS</sequence>
<dbReference type="GO" id="GO:0004016">
    <property type="term" value="F:adenylate cyclase activity"/>
    <property type="evidence" value="ECO:0007669"/>
    <property type="project" value="TreeGrafter"/>
</dbReference>
<dbReference type="PANTHER" id="PTHR16305:SF35">
    <property type="entry name" value="TRANSCRIPTIONAL ACTIVATOR DOMAIN"/>
    <property type="match status" value="1"/>
</dbReference>
<keyword evidence="5" id="KW-1185">Reference proteome</keyword>
<dbReference type="PROSITE" id="PS50043">
    <property type="entry name" value="HTH_LUXR_2"/>
    <property type="match status" value="1"/>
</dbReference>
<dbReference type="InterPro" id="IPR000792">
    <property type="entry name" value="Tscrpt_reg_LuxR_C"/>
</dbReference>
<dbReference type="SMART" id="SM00421">
    <property type="entry name" value="HTH_LUXR"/>
    <property type="match status" value="1"/>
</dbReference>
<dbReference type="PROSITE" id="PS00622">
    <property type="entry name" value="HTH_LUXR_1"/>
    <property type="match status" value="1"/>
</dbReference>
<comment type="caution">
    <text evidence="4">The sequence shown here is derived from an EMBL/GenBank/DDBJ whole genome shotgun (WGS) entry which is preliminary data.</text>
</comment>
<dbReference type="CDD" id="cd06170">
    <property type="entry name" value="LuxR_C_like"/>
    <property type="match status" value="1"/>
</dbReference>
<evidence type="ECO:0000259" key="3">
    <source>
        <dbReference type="PROSITE" id="PS50043"/>
    </source>
</evidence>
<evidence type="ECO:0000256" key="1">
    <source>
        <dbReference type="ARBA" id="ARBA00022741"/>
    </source>
</evidence>
<dbReference type="GO" id="GO:0003677">
    <property type="term" value="F:DNA binding"/>
    <property type="evidence" value="ECO:0007669"/>
    <property type="project" value="InterPro"/>
</dbReference>
<evidence type="ECO:0000313" key="4">
    <source>
        <dbReference type="EMBL" id="KUL29108.1"/>
    </source>
</evidence>
<protein>
    <submittedName>
        <fullName evidence="4">Transcriptional regulator</fullName>
    </submittedName>
</protein>
<evidence type="ECO:0000256" key="2">
    <source>
        <dbReference type="ARBA" id="ARBA00022840"/>
    </source>
</evidence>
<feature type="domain" description="HTH luxR-type" evidence="3">
    <location>
        <begin position="796"/>
        <end position="861"/>
    </location>
</feature>
<dbReference type="SUPFAM" id="SSF52540">
    <property type="entry name" value="P-loop containing nucleoside triphosphate hydrolases"/>
    <property type="match status" value="1"/>
</dbReference>
<dbReference type="OrthoDB" id="5476461at2"/>
<organism evidence="4 5">
    <name type="scientific">Actinoplanes awajinensis subsp. mycoplanecinus</name>
    <dbReference type="NCBI Taxonomy" id="135947"/>
    <lineage>
        <taxon>Bacteria</taxon>
        <taxon>Bacillati</taxon>
        <taxon>Actinomycetota</taxon>
        <taxon>Actinomycetes</taxon>
        <taxon>Micromonosporales</taxon>
        <taxon>Micromonosporaceae</taxon>
        <taxon>Actinoplanes</taxon>
    </lineage>
</organism>
<dbReference type="GO" id="GO:0005737">
    <property type="term" value="C:cytoplasm"/>
    <property type="evidence" value="ECO:0007669"/>
    <property type="project" value="TreeGrafter"/>
</dbReference>
<gene>
    <name evidence="4" type="ORF">ADL15_29975</name>
</gene>
<accession>A0A101JLL4</accession>
<evidence type="ECO:0000313" key="5">
    <source>
        <dbReference type="Proteomes" id="UP000053244"/>
    </source>
</evidence>
<dbReference type="InterPro" id="IPR016032">
    <property type="entry name" value="Sig_transdc_resp-reg_C-effctor"/>
</dbReference>
<dbReference type="EMBL" id="LLZH01000282">
    <property type="protein sequence ID" value="KUL29108.1"/>
    <property type="molecule type" value="Genomic_DNA"/>
</dbReference>
<dbReference type="Gene3D" id="1.25.40.10">
    <property type="entry name" value="Tetratricopeptide repeat domain"/>
    <property type="match status" value="1"/>
</dbReference>
<dbReference type="InterPro" id="IPR036388">
    <property type="entry name" value="WH-like_DNA-bd_sf"/>
</dbReference>
<dbReference type="Pfam" id="PF00196">
    <property type="entry name" value="GerE"/>
    <property type="match status" value="1"/>
</dbReference>
<name>A0A101JLL4_9ACTN</name>
<dbReference type="AlphaFoldDB" id="A0A101JLL4"/>
<reference evidence="4 5" key="1">
    <citation type="submission" date="2015-10" db="EMBL/GenBank/DDBJ databases">
        <authorList>
            <person name="Gilbert D.G."/>
        </authorList>
    </citation>
    <scope>NUCLEOTIDE SEQUENCE [LARGE SCALE GENOMIC DNA]</scope>
    <source>
        <strain evidence="4 5">NRRL B-16712</strain>
    </source>
</reference>
<dbReference type="InterPro" id="IPR027417">
    <property type="entry name" value="P-loop_NTPase"/>
</dbReference>
<dbReference type="Pfam" id="PF13191">
    <property type="entry name" value="AAA_16"/>
    <property type="match status" value="1"/>
</dbReference>
<keyword evidence="1" id="KW-0547">Nucleotide-binding</keyword>
<dbReference type="GO" id="GO:0005524">
    <property type="term" value="F:ATP binding"/>
    <property type="evidence" value="ECO:0007669"/>
    <property type="project" value="UniProtKB-KW"/>
</dbReference>
<dbReference type="InterPro" id="IPR041664">
    <property type="entry name" value="AAA_16"/>
</dbReference>
<dbReference type="PRINTS" id="PR00038">
    <property type="entry name" value="HTHLUXR"/>
</dbReference>
<dbReference type="Proteomes" id="UP000053244">
    <property type="component" value="Unassembled WGS sequence"/>
</dbReference>
<keyword evidence="2" id="KW-0067">ATP-binding</keyword>
<dbReference type="GO" id="GO:0006355">
    <property type="term" value="P:regulation of DNA-templated transcription"/>
    <property type="evidence" value="ECO:0007669"/>
    <property type="project" value="InterPro"/>
</dbReference>
<dbReference type="SUPFAM" id="SSF46894">
    <property type="entry name" value="C-terminal effector domain of the bipartite response regulators"/>
    <property type="match status" value="1"/>
</dbReference>
<proteinExistence type="predicted"/>
<dbReference type="Gene3D" id="1.10.10.10">
    <property type="entry name" value="Winged helix-like DNA-binding domain superfamily/Winged helix DNA-binding domain"/>
    <property type="match status" value="1"/>
</dbReference>
<dbReference type="PANTHER" id="PTHR16305">
    <property type="entry name" value="TESTICULAR SOLUBLE ADENYLYL CYCLASE"/>
    <property type="match status" value="1"/>
</dbReference>